<dbReference type="KEGG" id="asx:CDL62_10405"/>
<gene>
    <name evidence="11" type="ORF">SAMN03080601_03455</name>
</gene>
<keyword evidence="8 9" id="KW-0464">Manganese</keyword>
<keyword evidence="12" id="KW-1185">Reference proteome</keyword>
<dbReference type="EMBL" id="FUYV01000035">
    <property type="protein sequence ID" value="SKC24162.1"/>
    <property type="molecule type" value="Genomic_DNA"/>
</dbReference>
<protein>
    <recommendedName>
        <fullName evidence="9">CRISPR-associated exonuclease Cas4</fullName>
        <ecNumber evidence="9">3.1.12.1</ecNumber>
    </recommendedName>
</protein>
<dbReference type="RefSeq" id="WP_079559112.1">
    <property type="nucleotide sequence ID" value="NZ_CP021904.1"/>
</dbReference>
<evidence type="ECO:0000256" key="8">
    <source>
        <dbReference type="ARBA" id="ARBA00023211"/>
    </source>
</evidence>
<evidence type="ECO:0000256" key="9">
    <source>
        <dbReference type="RuleBase" id="RU365022"/>
    </source>
</evidence>
<dbReference type="STRING" id="889453.SAMN03080601_03455"/>
<evidence type="ECO:0000256" key="5">
    <source>
        <dbReference type="ARBA" id="ARBA00023004"/>
    </source>
</evidence>
<evidence type="ECO:0000313" key="11">
    <source>
        <dbReference type="EMBL" id="SKC24162.1"/>
    </source>
</evidence>
<name>A0A1T5HU26_9BACT</name>
<dbReference type="Gene3D" id="3.90.320.10">
    <property type="match status" value="1"/>
</dbReference>
<keyword evidence="2 9" id="KW-0479">Metal-binding</keyword>
<dbReference type="GO" id="GO:0051607">
    <property type="term" value="P:defense response to virus"/>
    <property type="evidence" value="ECO:0007669"/>
    <property type="project" value="UniProtKB-KW"/>
</dbReference>
<dbReference type="InterPro" id="IPR011604">
    <property type="entry name" value="PDDEXK-like_dom_sf"/>
</dbReference>
<evidence type="ECO:0000256" key="6">
    <source>
        <dbReference type="ARBA" id="ARBA00023014"/>
    </source>
</evidence>
<dbReference type="GO" id="GO:0051536">
    <property type="term" value="F:iron-sulfur cluster binding"/>
    <property type="evidence" value="ECO:0007669"/>
    <property type="project" value="UniProtKB-KW"/>
</dbReference>
<dbReference type="InterPro" id="IPR013343">
    <property type="entry name" value="CRISPR-assoc_prot_Cas4"/>
</dbReference>
<keyword evidence="3 9" id="KW-0378">Hydrolase</keyword>
<dbReference type="InterPro" id="IPR022765">
    <property type="entry name" value="Dna2/Cas4_DUF83"/>
</dbReference>
<dbReference type="GO" id="GO:0046872">
    <property type="term" value="F:metal ion binding"/>
    <property type="evidence" value="ECO:0007669"/>
    <property type="project" value="UniProtKB-KW"/>
</dbReference>
<reference evidence="11 12" key="1">
    <citation type="submission" date="2017-02" db="EMBL/GenBank/DDBJ databases">
        <authorList>
            <person name="Peterson S.W."/>
        </authorList>
    </citation>
    <scope>NUCLEOTIDE SEQUENCE [LARGE SCALE GENOMIC DNA]</scope>
    <source>
        <strain evidence="11 12">DSM 24412</strain>
    </source>
</reference>
<proteinExistence type="inferred from homology"/>
<comment type="cofactor">
    <cofactor evidence="9">
        <name>Mg(2+)</name>
        <dbReference type="ChEBI" id="CHEBI:18420"/>
    </cofactor>
    <cofactor evidence="9">
        <name>Mn(2+)</name>
        <dbReference type="ChEBI" id="CHEBI:29035"/>
    </cofactor>
    <text evidence="9">Mg(2+) or Mn(2+) required for ssDNA cleavage activity.</text>
</comment>
<feature type="domain" description="DUF83" evidence="10">
    <location>
        <begin position="4"/>
        <end position="164"/>
    </location>
</feature>
<keyword evidence="7 9" id="KW-0051">Antiviral defense</keyword>
<keyword evidence="1 9" id="KW-0540">Nuclease</keyword>
<dbReference type="AlphaFoldDB" id="A0A1T5HU26"/>
<organism evidence="11 12">
    <name type="scientific">Alkalitalea saponilacus</name>
    <dbReference type="NCBI Taxonomy" id="889453"/>
    <lineage>
        <taxon>Bacteria</taxon>
        <taxon>Pseudomonadati</taxon>
        <taxon>Bacteroidota</taxon>
        <taxon>Bacteroidia</taxon>
        <taxon>Marinilabiliales</taxon>
        <taxon>Marinilabiliaceae</taxon>
        <taxon>Alkalitalea</taxon>
    </lineage>
</organism>
<evidence type="ECO:0000256" key="3">
    <source>
        <dbReference type="ARBA" id="ARBA00022801"/>
    </source>
</evidence>
<dbReference type="NCBIfam" id="TIGR00372">
    <property type="entry name" value="cas4"/>
    <property type="match status" value="1"/>
</dbReference>
<accession>A0A1T5HU26</accession>
<evidence type="ECO:0000256" key="2">
    <source>
        <dbReference type="ARBA" id="ARBA00022723"/>
    </source>
</evidence>
<dbReference type="Proteomes" id="UP000191055">
    <property type="component" value="Unassembled WGS sequence"/>
</dbReference>
<comment type="cofactor">
    <cofactor evidence="9">
        <name>iron-sulfur cluster</name>
        <dbReference type="ChEBI" id="CHEBI:30408"/>
    </cofactor>
</comment>
<keyword evidence="5 9" id="KW-0408">Iron</keyword>
<evidence type="ECO:0000256" key="7">
    <source>
        <dbReference type="ARBA" id="ARBA00023118"/>
    </source>
</evidence>
<keyword evidence="4 9" id="KW-0269">Exonuclease</keyword>
<evidence type="ECO:0000256" key="1">
    <source>
        <dbReference type="ARBA" id="ARBA00022722"/>
    </source>
</evidence>
<comment type="function">
    <text evidence="9">CRISPR (clustered regularly interspaced short palindromic repeat) is an adaptive immune system that provides protection against mobile genetic elements (viruses, transposable elements and conjugative plasmids). CRISPR clusters contain sequences complementary to antecedent mobile elements and target invading nucleic acids. CRISPR clusters are transcribed and processed into CRISPR RNA (crRNA).</text>
</comment>
<evidence type="ECO:0000313" key="12">
    <source>
        <dbReference type="Proteomes" id="UP000191055"/>
    </source>
</evidence>
<dbReference type="GO" id="GO:0004527">
    <property type="term" value="F:exonuclease activity"/>
    <property type="evidence" value="ECO:0007669"/>
    <property type="project" value="UniProtKB-KW"/>
</dbReference>
<dbReference type="PANTHER" id="PTHR37168">
    <property type="entry name" value="CRISPR-ASSOCIATED EXONUCLEASE CAS4"/>
    <property type="match status" value="1"/>
</dbReference>
<keyword evidence="6 9" id="KW-0411">Iron-sulfur</keyword>
<dbReference type="PANTHER" id="PTHR37168:SF1">
    <property type="entry name" value="CRISPR-ASSOCIATED EXONUCLEASE CAS4"/>
    <property type="match status" value="1"/>
</dbReference>
<sequence>MQITGTHFNYYYVCHRKLWLFANGINMEHTSDLVAEGKLIHENSYPFRSEKYTEIELDGIKIDYYDTRNQVVHEVKKSKSQEKAHEWQVKYYLYVLKQNGVENPTGILEYPKLRKTLPIELSADDDKIIKSMITEIKELTESNDCPPVINSSKCKKCSYFDFCYSGEIES</sequence>
<comment type="similarity">
    <text evidence="9">Belongs to the CRISPR-associated exonuclease Cas4 family.</text>
</comment>
<dbReference type="OrthoDB" id="9794720at2"/>
<evidence type="ECO:0000256" key="4">
    <source>
        <dbReference type="ARBA" id="ARBA00022839"/>
    </source>
</evidence>
<evidence type="ECO:0000259" key="10">
    <source>
        <dbReference type="Pfam" id="PF01930"/>
    </source>
</evidence>
<dbReference type="EC" id="3.1.12.1" evidence="9"/>
<dbReference type="Pfam" id="PF01930">
    <property type="entry name" value="Cas_Cas4"/>
    <property type="match status" value="1"/>
</dbReference>